<dbReference type="Gene3D" id="2.60.40.420">
    <property type="entry name" value="Cupredoxins - blue copper proteins"/>
    <property type="match status" value="1"/>
</dbReference>
<gene>
    <name evidence="1" type="ORF">ACFO8Q_17795</name>
</gene>
<dbReference type="EMBL" id="JBHSHC010000119">
    <property type="protein sequence ID" value="MFC4769186.1"/>
    <property type="molecule type" value="Genomic_DNA"/>
</dbReference>
<sequence length="154" mass="16744">MAKLGLSTGKSLVLALSMVVLVGGATWMMNQVSGKEHVLPGSAAVNSIKVSMVTNEIKWSSQDGKQMIEAYRWDPGFIVVNQGDRVVLEFYGVKGESHPFVIEGYNLKGHVGRGKIETVSFHADKPGTFQIRCLTHLDPKTHGPMVANLVVLPK</sequence>
<dbReference type="SUPFAM" id="SSF49503">
    <property type="entry name" value="Cupredoxins"/>
    <property type="match status" value="1"/>
</dbReference>
<dbReference type="Proteomes" id="UP001596002">
    <property type="component" value="Unassembled WGS sequence"/>
</dbReference>
<keyword evidence="2" id="KW-1185">Reference proteome</keyword>
<organism evidence="1 2">
    <name type="scientific">Effusibacillus consociatus</name>
    <dbReference type="NCBI Taxonomy" id="1117041"/>
    <lineage>
        <taxon>Bacteria</taxon>
        <taxon>Bacillati</taxon>
        <taxon>Bacillota</taxon>
        <taxon>Bacilli</taxon>
        <taxon>Bacillales</taxon>
        <taxon>Alicyclobacillaceae</taxon>
        <taxon>Effusibacillus</taxon>
    </lineage>
</organism>
<accession>A0ABV9Q3V9</accession>
<evidence type="ECO:0000313" key="1">
    <source>
        <dbReference type="EMBL" id="MFC4769186.1"/>
    </source>
</evidence>
<evidence type="ECO:0000313" key="2">
    <source>
        <dbReference type="Proteomes" id="UP001596002"/>
    </source>
</evidence>
<protein>
    <recommendedName>
        <fullName evidence="3">EfeO-type cupredoxin-like domain-containing protein</fullName>
    </recommendedName>
</protein>
<dbReference type="InterPro" id="IPR008972">
    <property type="entry name" value="Cupredoxin"/>
</dbReference>
<dbReference type="RefSeq" id="WP_380027415.1">
    <property type="nucleotide sequence ID" value="NZ_JBHSHC010000119.1"/>
</dbReference>
<name>A0ABV9Q3V9_9BACL</name>
<comment type="caution">
    <text evidence="1">The sequence shown here is derived from an EMBL/GenBank/DDBJ whole genome shotgun (WGS) entry which is preliminary data.</text>
</comment>
<reference evidence="2" key="1">
    <citation type="journal article" date="2019" name="Int. J. Syst. Evol. Microbiol.">
        <title>The Global Catalogue of Microorganisms (GCM) 10K type strain sequencing project: providing services to taxonomists for standard genome sequencing and annotation.</title>
        <authorList>
            <consortium name="The Broad Institute Genomics Platform"/>
            <consortium name="The Broad Institute Genome Sequencing Center for Infectious Disease"/>
            <person name="Wu L."/>
            <person name="Ma J."/>
        </authorList>
    </citation>
    <scope>NUCLEOTIDE SEQUENCE [LARGE SCALE GENOMIC DNA]</scope>
    <source>
        <strain evidence="2">WYCCWR 12678</strain>
    </source>
</reference>
<proteinExistence type="predicted"/>
<evidence type="ECO:0008006" key="3">
    <source>
        <dbReference type="Google" id="ProtNLM"/>
    </source>
</evidence>